<dbReference type="Proteomes" id="UP000001072">
    <property type="component" value="Unassembled WGS sequence"/>
</dbReference>
<feature type="region of interest" description="Disordered" evidence="1">
    <location>
        <begin position="67"/>
        <end position="134"/>
    </location>
</feature>
<dbReference type="RefSeq" id="XP_007406066.1">
    <property type="nucleotide sequence ID" value="XM_007406004.1"/>
</dbReference>
<evidence type="ECO:0000313" key="3">
    <source>
        <dbReference type="Proteomes" id="UP000001072"/>
    </source>
</evidence>
<proteinExistence type="predicted"/>
<accession>F4R9W1</accession>
<evidence type="ECO:0000256" key="1">
    <source>
        <dbReference type="SAM" id="MobiDB-lite"/>
    </source>
</evidence>
<reference evidence="3" key="1">
    <citation type="journal article" date="2011" name="Proc. Natl. Acad. Sci. U.S.A.">
        <title>Obligate biotrophy features unraveled by the genomic analysis of rust fungi.</title>
        <authorList>
            <person name="Duplessis S."/>
            <person name="Cuomo C.A."/>
            <person name="Lin Y.-C."/>
            <person name="Aerts A."/>
            <person name="Tisserant E."/>
            <person name="Veneault-Fourrey C."/>
            <person name="Joly D.L."/>
            <person name="Hacquard S."/>
            <person name="Amselem J."/>
            <person name="Cantarel B.L."/>
            <person name="Chiu R."/>
            <person name="Coutinho P.M."/>
            <person name="Feau N."/>
            <person name="Field M."/>
            <person name="Frey P."/>
            <person name="Gelhaye E."/>
            <person name="Goldberg J."/>
            <person name="Grabherr M.G."/>
            <person name="Kodira C.D."/>
            <person name="Kohler A."/>
            <person name="Kuees U."/>
            <person name="Lindquist E.A."/>
            <person name="Lucas S.M."/>
            <person name="Mago R."/>
            <person name="Mauceli E."/>
            <person name="Morin E."/>
            <person name="Murat C."/>
            <person name="Pangilinan J.L."/>
            <person name="Park R."/>
            <person name="Pearson M."/>
            <person name="Quesneville H."/>
            <person name="Rouhier N."/>
            <person name="Sakthikumar S."/>
            <person name="Salamov A.A."/>
            <person name="Schmutz J."/>
            <person name="Selles B."/>
            <person name="Shapiro H."/>
            <person name="Tanguay P."/>
            <person name="Tuskan G.A."/>
            <person name="Henrissat B."/>
            <person name="Van de Peer Y."/>
            <person name="Rouze P."/>
            <person name="Ellis J.G."/>
            <person name="Dodds P.N."/>
            <person name="Schein J.E."/>
            <person name="Zhong S."/>
            <person name="Hamelin R.C."/>
            <person name="Grigoriev I.V."/>
            <person name="Szabo L.J."/>
            <person name="Martin F."/>
        </authorList>
    </citation>
    <scope>NUCLEOTIDE SEQUENCE [LARGE SCALE GENOMIC DNA]</scope>
    <source>
        <strain evidence="3">98AG31 / pathotype 3-4-7</strain>
    </source>
</reference>
<feature type="compositionally biased region" description="Polar residues" evidence="1">
    <location>
        <begin position="166"/>
        <end position="184"/>
    </location>
</feature>
<feature type="compositionally biased region" description="Low complexity" evidence="1">
    <location>
        <begin position="335"/>
        <end position="347"/>
    </location>
</feature>
<dbReference type="HOGENOM" id="CLU_880223_0_0_1"/>
<dbReference type="VEuPathDB" id="FungiDB:MELLADRAFT_93628"/>
<name>F4R9W1_MELLP</name>
<feature type="region of interest" description="Disordered" evidence="1">
    <location>
        <begin position="325"/>
        <end position="347"/>
    </location>
</feature>
<keyword evidence="3" id="KW-1185">Reference proteome</keyword>
<feature type="region of interest" description="Disordered" evidence="1">
    <location>
        <begin position="152"/>
        <end position="228"/>
    </location>
</feature>
<dbReference type="InParanoid" id="F4R9W1"/>
<dbReference type="GeneID" id="18936638"/>
<dbReference type="AlphaFoldDB" id="F4R9W1"/>
<gene>
    <name evidence="2" type="ORF">MELLADRAFT_93628</name>
</gene>
<protein>
    <submittedName>
        <fullName evidence="2">Uncharacterized protein</fullName>
    </submittedName>
</protein>
<dbReference type="KEGG" id="mlr:MELLADRAFT_93628"/>
<dbReference type="EMBL" id="GL883094">
    <property type="protein sequence ID" value="EGG10597.1"/>
    <property type="molecule type" value="Genomic_DNA"/>
</dbReference>
<sequence>MPYFCLAMLYLYIQMDNTKSRLQEFQSAFFSNNTDRIENFPHYYIVENHIMDMSGVPIAPRKQREAELKQMAAKRHAKKQNETFDRPPNPNVSSPNHSSFKRIPSTPKKTHRDQDSEEDNLMTPPHARSPNTITTVPVVIVPSVTPAPARAQTPQLVNLGPYRSPPSATSPSPKRNRLNNSLPDPSQLVIDPNRSKHFANDPILDVSPPTNSNRKASRTHKNSSKSLITPVEEEVGPTFIFKTPLSVDEYKNLLGPKVILNREAVYPSDEVELCISSMYSEVFKHFKGRIAVNEEEFDDRAKVLRKLHFIGRKGLEKRSSPCIIPGLELNDSEDSSTGSSSKGKGRA</sequence>
<evidence type="ECO:0000313" key="2">
    <source>
        <dbReference type="EMBL" id="EGG10597.1"/>
    </source>
</evidence>
<organism evidence="3">
    <name type="scientific">Melampsora larici-populina (strain 98AG31 / pathotype 3-4-7)</name>
    <name type="common">Poplar leaf rust fungus</name>
    <dbReference type="NCBI Taxonomy" id="747676"/>
    <lineage>
        <taxon>Eukaryota</taxon>
        <taxon>Fungi</taxon>
        <taxon>Dikarya</taxon>
        <taxon>Basidiomycota</taxon>
        <taxon>Pucciniomycotina</taxon>
        <taxon>Pucciniomycetes</taxon>
        <taxon>Pucciniales</taxon>
        <taxon>Melampsoraceae</taxon>
        <taxon>Melampsora</taxon>
    </lineage>
</organism>